<dbReference type="PANTHER" id="PTHR43537:SF24">
    <property type="entry name" value="GLUCONATE OPERON TRANSCRIPTIONAL REPRESSOR"/>
    <property type="match status" value="1"/>
</dbReference>
<evidence type="ECO:0000256" key="2">
    <source>
        <dbReference type="ARBA" id="ARBA00023125"/>
    </source>
</evidence>
<organism evidence="5">
    <name type="scientific">freshwater metagenome</name>
    <dbReference type="NCBI Taxonomy" id="449393"/>
    <lineage>
        <taxon>unclassified sequences</taxon>
        <taxon>metagenomes</taxon>
        <taxon>ecological metagenomes</taxon>
    </lineage>
</organism>
<dbReference type="CDD" id="cd07377">
    <property type="entry name" value="WHTH_GntR"/>
    <property type="match status" value="1"/>
</dbReference>
<gene>
    <name evidence="5" type="ORF">UFOPK2399_01653</name>
</gene>
<sequence length="239" mass="26424">MKSGLEIDLPAEPLEAISPIARTSVEHRVAQTLREMIVTGKLPAGTPLVQRELADRLGVSQTPVRLALMELERDGLVAVGETGRAIVSRLTREDLEELYAARYGLEGLAARAGAPRVTDGDLVAMHAVLEDLDNFAAAQDVDDYLSARWDFHSICYLASGRTRLVAEVERLFWRGDRYHRLVLSSPERFGRSVGNYHAFFEACEARDPERAEAVVQDSIRWAVSTAAPTLPSEVEDLPE</sequence>
<evidence type="ECO:0000259" key="4">
    <source>
        <dbReference type="PROSITE" id="PS50949"/>
    </source>
</evidence>
<feature type="domain" description="HTH gntR-type" evidence="4">
    <location>
        <begin position="23"/>
        <end position="90"/>
    </location>
</feature>
<accession>A0A6J6Q9C1</accession>
<dbReference type="SMART" id="SM00895">
    <property type="entry name" value="FCD"/>
    <property type="match status" value="1"/>
</dbReference>
<dbReference type="Pfam" id="PF00392">
    <property type="entry name" value="GntR"/>
    <property type="match status" value="1"/>
</dbReference>
<dbReference type="GO" id="GO:0003677">
    <property type="term" value="F:DNA binding"/>
    <property type="evidence" value="ECO:0007669"/>
    <property type="project" value="UniProtKB-KW"/>
</dbReference>
<dbReference type="InterPro" id="IPR008920">
    <property type="entry name" value="TF_FadR/GntR_C"/>
</dbReference>
<evidence type="ECO:0000256" key="1">
    <source>
        <dbReference type="ARBA" id="ARBA00023015"/>
    </source>
</evidence>
<dbReference type="InterPro" id="IPR036390">
    <property type="entry name" value="WH_DNA-bd_sf"/>
</dbReference>
<dbReference type="EMBL" id="CAEZXP010000006">
    <property type="protein sequence ID" value="CAB4705785.1"/>
    <property type="molecule type" value="Genomic_DNA"/>
</dbReference>
<dbReference type="SMART" id="SM00345">
    <property type="entry name" value="HTH_GNTR"/>
    <property type="match status" value="1"/>
</dbReference>
<proteinExistence type="predicted"/>
<dbReference type="InterPro" id="IPR036388">
    <property type="entry name" value="WH-like_DNA-bd_sf"/>
</dbReference>
<name>A0A6J6Q9C1_9ZZZZ</name>
<dbReference type="SUPFAM" id="SSF46785">
    <property type="entry name" value="Winged helix' DNA-binding domain"/>
    <property type="match status" value="1"/>
</dbReference>
<dbReference type="InterPro" id="IPR000524">
    <property type="entry name" value="Tscrpt_reg_HTH_GntR"/>
</dbReference>
<dbReference type="Gene3D" id="1.10.10.10">
    <property type="entry name" value="Winged helix-like DNA-binding domain superfamily/Winged helix DNA-binding domain"/>
    <property type="match status" value="1"/>
</dbReference>
<reference evidence="5" key="1">
    <citation type="submission" date="2020-05" db="EMBL/GenBank/DDBJ databases">
        <authorList>
            <person name="Chiriac C."/>
            <person name="Salcher M."/>
            <person name="Ghai R."/>
            <person name="Kavagutti S V."/>
        </authorList>
    </citation>
    <scope>NUCLEOTIDE SEQUENCE</scope>
</reference>
<dbReference type="PROSITE" id="PS50949">
    <property type="entry name" value="HTH_GNTR"/>
    <property type="match status" value="1"/>
</dbReference>
<evidence type="ECO:0000313" key="5">
    <source>
        <dbReference type="EMBL" id="CAB4705785.1"/>
    </source>
</evidence>
<dbReference type="PANTHER" id="PTHR43537">
    <property type="entry name" value="TRANSCRIPTIONAL REGULATOR, GNTR FAMILY"/>
    <property type="match status" value="1"/>
</dbReference>
<dbReference type="SUPFAM" id="SSF48008">
    <property type="entry name" value="GntR ligand-binding domain-like"/>
    <property type="match status" value="1"/>
</dbReference>
<keyword evidence="1" id="KW-0805">Transcription regulation</keyword>
<dbReference type="Gene3D" id="1.20.120.530">
    <property type="entry name" value="GntR ligand-binding domain-like"/>
    <property type="match status" value="1"/>
</dbReference>
<dbReference type="Pfam" id="PF07729">
    <property type="entry name" value="FCD"/>
    <property type="match status" value="1"/>
</dbReference>
<dbReference type="AlphaFoldDB" id="A0A6J6Q9C1"/>
<keyword evidence="2" id="KW-0238">DNA-binding</keyword>
<protein>
    <submittedName>
        <fullName evidence="5">Unannotated protein</fullName>
    </submittedName>
</protein>
<dbReference type="InterPro" id="IPR011711">
    <property type="entry name" value="GntR_C"/>
</dbReference>
<dbReference type="GO" id="GO:0003700">
    <property type="term" value="F:DNA-binding transcription factor activity"/>
    <property type="evidence" value="ECO:0007669"/>
    <property type="project" value="InterPro"/>
</dbReference>
<keyword evidence="3" id="KW-0804">Transcription</keyword>
<evidence type="ECO:0000256" key="3">
    <source>
        <dbReference type="ARBA" id="ARBA00023163"/>
    </source>
</evidence>